<gene>
    <name evidence="3" type="ORF">H7H73_26615</name>
    <name evidence="4" type="ORF">MJO55_17475</name>
</gene>
<dbReference type="Gene3D" id="3.40.50.1400">
    <property type="match status" value="2"/>
</dbReference>
<sequence>MRAARVVNAGVGGALVLTAHGSADPRSAATAREIASCIRRLRPSLDVRVAFCEQNTPNLVDVLADVGRGAVVVPLLLADAYHARVDIPAMIAESGSDARQASVLGEDDRLIHVLRQRLEHAGVSRLDPDVGVLVTAVGSSHAQANVRTATVARELTLTTRWTATTAFATGPSPSVADAAETLRERGASRLVIAPWFLAPGRITDRVAAFARAEGMSMSSPLGAHRQVAETVLDRYNAALTAHVAA</sequence>
<dbReference type="CDD" id="cd03416">
    <property type="entry name" value="CbiX_SirB_N"/>
    <property type="match status" value="1"/>
</dbReference>
<dbReference type="GO" id="GO:0016829">
    <property type="term" value="F:lyase activity"/>
    <property type="evidence" value="ECO:0007669"/>
    <property type="project" value="UniProtKB-KW"/>
</dbReference>
<keyword evidence="2" id="KW-0456">Lyase</keyword>
<dbReference type="AlphaFoldDB" id="A0A9X2YIL0"/>
<accession>A0A9X2YIL0</accession>
<reference evidence="3" key="1">
    <citation type="submission" date="2020-07" db="EMBL/GenBank/DDBJ databases">
        <authorList>
            <person name="Pettersson B.M.F."/>
            <person name="Behra P.R.K."/>
            <person name="Ramesh M."/>
            <person name="Das S."/>
            <person name="Dasgupta S."/>
            <person name="Kirsebom L.A."/>
        </authorList>
    </citation>
    <scope>NUCLEOTIDE SEQUENCE</scope>
    <source>
        <strain evidence="3">DSM 45406</strain>
    </source>
</reference>
<evidence type="ECO:0000256" key="1">
    <source>
        <dbReference type="ARBA" id="ARBA00022723"/>
    </source>
</evidence>
<dbReference type="InterPro" id="IPR002762">
    <property type="entry name" value="CbiX-like"/>
</dbReference>
<dbReference type="EMBL" id="JACKRN010000854">
    <property type="protein sequence ID" value="MCV7073356.1"/>
    <property type="molecule type" value="Genomic_DNA"/>
</dbReference>
<evidence type="ECO:0000313" key="5">
    <source>
        <dbReference type="Proteomes" id="UP001055159"/>
    </source>
</evidence>
<dbReference type="SUPFAM" id="SSF53800">
    <property type="entry name" value="Chelatase"/>
    <property type="match status" value="1"/>
</dbReference>
<dbReference type="InterPro" id="IPR050963">
    <property type="entry name" value="Sirohydro_Cobaltochel/CbiX"/>
</dbReference>
<keyword evidence="1" id="KW-0479">Metal-binding</keyword>
<evidence type="ECO:0000313" key="4">
    <source>
        <dbReference type="EMBL" id="ULP35090.1"/>
    </source>
</evidence>
<name>A0A9X2YIL0_9MYCO</name>
<dbReference type="PANTHER" id="PTHR33542">
    <property type="entry name" value="SIROHYDROCHLORIN FERROCHELATASE, CHLOROPLASTIC"/>
    <property type="match status" value="1"/>
</dbReference>
<dbReference type="EMBL" id="CP092427">
    <property type="protein sequence ID" value="ULP35090.1"/>
    <property type="molecule type" value="Genomic_DNA"/>
</dbReference>
<organism evidence="3 6">
    <name type="scientific">Mycolicibacterium rufum</name>
    <dbReference type="NCBI Taxonomy" id="318424"/>
    <lineage>
        <taxon>Bacteria</taxon>
        <taxon>Bacillati</taxon>
        <taxon>Actinomycetota</taxon>
        <taxon>Actinomycetes</taxon>
        <taxon>Mycobacteriales</taxon>
        <taxon>Mycobacteriaceae</taxon>
        <taxon>Mycolicibacterium</taxon>
    </lineage>
</organism>
<proteinExistence type="predicted"/>
<keyword evidence="5" id="KW-1185">Reference proteome</keyword>
<reference evidence="4" key="3">
    <citation type="submission" date="2022-08" db="EMBL/GenBank/DDBJ databases">
        <title>Whole genome sequencing of non-tuberculosis mycobacteria type-strains.</title>
        <authorList>
            <person name="Igarashi Y."/>
            <person name="Osugi A."/>
            <person name="Mitarai S."/>
        </authorList>
    </citation>
    <scope>NUCLEOTIDE SEQUENCE</scope>
    <source>
        <strain evidence="4">JCM 16372</strain>
    </source>
</reference>
<dbReference type="GO" id="GO:0046872">
    <property type="term" value="F:metal ion binding"/>
    <property type="evidence" value="ECO:0007669"/>
    <property type="project" value="UniProtKB-KW"/>
</dbReference>
<dbReference type="Proteomes" id="UP001140272">
    <property type="component" value="Unassembled WGS sequence"/>
</dbReference>
<evidence type="ECO:0000313" key="3">
    <source>
        <dbReference type="EMBL" id="MCV7073356.1"/>
    </source>
</evidence>
<evidence type="ECO:0000256" key="2">
    <source>
        <dbReference type="ARBA" id="ARBA00023239"/>
    </source>
</evidence>
<reference evidence="3" key="2">
    <citation type="journal article" date="2022" name="BMC Genomics">
        <title>Comparative genome analysis of mycobacteria focusing on tRNA and non-coding RNA.</title>
        <authorList>
            <person name="Behra P.R.K."/>
            <person name="Pettersson B.M.F."/>
            <person name="Ramesh M."/>
            <person name="Das S."/>
            <person name="Dasgupta S."/>
            <person name="Kirsebom L.A."/>
        </authorList>
    </citation>
    <scope>NUCLEOTIDE SEQUENCE</scope>
    <source>
        <strain evidence="3">DSM 45406</strain>
    </source>
</reference>
<dbReference type="Pfam" id="PF01903">
    <property type="entry name" value="CbiX"/>
    <property type="match status" value="2"/>
</dbReference>
<evidence type="ECO:0000313" key="6">
    <source>
        <dbReference type="Proteomes" id="UP001140272"/>
    </source>
</evidence>
<dbReference type="PANTHER" id="PTHR33542:SF5">
    <property type="entry name" value="FERROCHELATASE CHE1"/>
    <property type="match status" value="1"/>
</dbReference>
<dbReference type="RefSeq" id="WP_052428888.1">
    <property type="nucleotide sequence ID" value="NZ_CP092427.2"/>
</dbReference>
<dbReference type="Proteomes" id="UP001055159">
    <property type="component" value="Chromosome"/>
</dbReference>
<protein>
    <submittedName>
        <fullName evidence="3">Sirohydrochlorin chelatase</fullName>
    </submittedName>
</protein>